<name>A0AAV3QEY7_LITER</name>
<dbReference type="Proteomes" id="UP001454036">
    <property type="component" value="Unassembled WGS sequence"/>
</dbReference>
<dbReference type="PANTHER" id="PTHR32278">
    <property type="entry name" value="F-BOX DOMAIN-CONTAINING PROTEIN"/>
    <property type="match status" value="1"/>
</dbReference>
<organism evidence="2 3">
    <name type="scientific">Lithospermum erythrorhizon</name>
    <name type="common">Purple gromwell</name>
    <name type="synonym">Lithospermum officinale var. erythrorhizon</name>
    <dbReference type="NCBI Taxonomy" id="34254"/>
    <lineage>
        <taxon>Eukaryota</taxon>
        <taxon>Viridiplantae</taxon>
        <taxon>Streptophyta</taxon>
        <taxon>Embryophyta</taxon>
        <taxon>Tracheophyta</taxon>
        <taxon>Spermatophyta</taxon>
        <taxon>Magnoliopsida</taxon>
        <taxon>eudicotyledons</taxon>
        <taxon>Gunneridae</taxon>
        <taxon>Pentapetalae</taxon>
        <taxon>asterids</taxon>
        <taxon>lamiids</taxon>
        <taxon>Boraginales</taxon>
        <taxon>Boraginaceae</taxon>
        <taxon>Boraginoideae</taxon>
        <taxon>Lithospermeae</taxon>
        <taxon>Lithospermum</taxon>
    </lineage>
</organism>
<dbReference type="Pfam" id="PF00646">
    <property type="entry name" value="F-box"/>
    <property type="match status" value="1"/>
</dbReference>
<gene>
    <name evidence="2" type="ORF">LIER_17575</name>
</gene>
<sequence length="188" mass="21232">MLPEDCISEIISWTSPLDAAKLCVTSKAFKAAADSDTVWKTFLPSDYQDIISRQLVISWGQTPWCWEWKPHINSRFSEVAQLSGVSCLDIRGKIDMNLLCSSTNYAAYFVFQLGEKSYGLGSIYAGIKMVNHETDEDVEKRVVEVNLHAMVDSQKQDGWGRNAPRRRADGWLEVDMGDFSMIKGIKVK</sequence>
<dbReference type="PROSITE" id="PS50181">
    <property type="entry name" value="FBOX"/>
    <property type="match status" value="1"/>
</dbReference>
<protein>
    <recommendedName>
        <fullName evidence="1">F-box domain-containing protein</fullName>
    </recommendedName>
</protein>
<evidence type="ECO:0000259" key="1">
    <source>
        <dbReference type="PROSITE" id="PS50181"/>
    </source>
</evidence>
<dbReference type="InterPro" id="IPR001810">
    <property type="entry name" value="F-box_dom"/>
</dbReference>
<dbReference type="AlphaFoldDB" id="A0AAV3QEY7"/>
<dbReference type="Pfam" id="PF14299">
    <property type="entry name" value="PP2"/>
    <property type="match status" value="1"/>
</dbReference>
<dbReference type="InterPro" id="IPR025886">
    <property type="entry name" value="PP2-like"/>
</dbReference>
<dbReference type="PANTHER" id="PTHR32278:SF116">
    <property type="entry name" value="F-BOX PROTEIN PP2-B10-LIKE"/>
    <property type="match status" value="1"/>
</dbReference>
<dbReference type="SMART" id="SM00256">
    <property type="entry name" value="FBOX"/>
    <property type="match status" value="1"/>
</dbReference>
<dbReference type="EMBL" id="BAABME010004109">
    <property type="protein sequence ID" value="GAA0161210.1"/>
    <property type="molecule type" value="Genomic_DNA"/>
</dbReference>
<evidence type="ECO:0000313" key="3">
    <source>
        <dbReference type="Proteomes" id="UP001454036"/>
    </source>
</evidence>
<dbReference type="CDD" id="cd22162">
    <property type="entry name" value="F-box_AtSKIP3-like"/>
    <property type="match status" value="1"/>
</dbReference>
<evidence type="ECO:0000313" key="2">
    <source>
        <dbReference type="EMBL" id="GAA0161210.1"/>
    </source>
</evidence>
<dbReference type="SUPFAM" id="SSF81383">
    <property type="entry name" value="F-box domain"/>
    <property type="match status" value="1"/>
</dbReference>
<accession>A0AAV3QEY7</accession>
<reference evidence="2 3" key="1">
    <citation type="submission" date="2024-01" db="EMBL/GenBank/DDBJ databases">
        <title>The complete chloroplast genome sequence of Lithospermum erythrorhizon: insights into the phylogenetic relationship among Boraginaceae species and the maternal lineages of purple gromwells.</title>
        <authorList>
            <person name="Okada T."/>
            <person name="Watanabe K."/>
        </authorList>
    </citation>
    <scope>NUCLEOTIDE SEQUENCE [LARGE SCALE GENOMIC DNA]</scope>
</reference>
<dbReference type="InterPro" id="IPR036047">
    <property type="entry name" value="F-box-like_dom_sf"/>
</dbReference>
<comment type="caution">
    <text evidence="2">The sequence shown here is derived from an EMBL/GenBank/DDBJ whole genome shotgun (WGS) entry which is preliminary data.</text>
</comment>
<keyword evidence="3" id="KW-1185">Reference proteome</keyword>
<proteinExistence type="predicted"/>
<feature type="domain" description="F-box" evidence="1">
    <location>
        <begin position="1"/>
        <end position="42"/>
    </location>
</feature>